<dbReference type="EMBL" id="ML996101">
    <property type="protein sequence ID" value="KAF2740076.1"/>
    <property type="molecule type" value="Genomic_DNA"/>
</dbReference>
<protein>
    <submittedName>
        <fullName evidence="1">Uncharacterized protein</fullName>
    </submittedName>
</protein>
<proteinExistence type="predicted"/>
<reference evidence="1" key="1">
    <citation type="journal article" date="2020" name="Stud. Mycol.">
        <title>101 Dothideomycetes genomes: a test case for predicting lifestyles and emergence of pathogens.</title>
        <authorList>
            <person name="Haridas S."/>
            <person name="Albert R."/>
            <person name="Binder M."/>
            <person name="Bloem J."/>
            <person name="Labutti K."/>
            <person name="Salamov A."/>
            <person name="Andreopoulos B."/>
            <person name="Baker S."/>
            <person name="Barry K."/>
            <person name="Bills G."/>
            <person name="Bluhm B."/>
            <person name="Cannon C."/>
            <person name="Castanera R."/>
            <person name="Culley D."/>
            <person name="Daum C."/>
            <person name="Ezra D."/>
            <person name="Gonzalez J."/>
            <person name="Henrissat B."/>
            <person name="Kuo A."/>
            <person name="Liang C."/>
            <person name="Lipzen A."/>
            <person name="Lutzoni F."/>
            <person name="Magnuson J."/>
            <person name="Mondo S."/>
            <person name="Nolan M."/>
            <person name="Ohm R."/>
            <person name="Pangilinan J."/>
            <person name="Park H.-J."/>
            <person name="Ramirez L."/>
            <person name="Alfaro M."/>
            <person name="Sun H."/>
            <person name="Tritt A."/>
            <person name="Yoshinaga Y."/>
            <person name="Zwiers L.-H."/>
            <person name="Turgeon B."/>
            <person name="Goodwin S."/>
            <person name="Spatafora J."/>
            <person name="Crous P."/>
            <person name="Grigoriev I."/>
        </authorList>
    </citation>
    <scope>NUCLEOTIDE SEQUENCE</scope>
    <source>
        <strain evidence="1">CBS 125425</strain>
    </source>
</reference>
<comment type="caution">
    <text evidence="1">The sequence shown here is derived from an EMBL/GenBank/DDBJ whole genome shotgun (WGS) entry which is preliminary data.</text>
</comment>
<name>A0A9P4RBN2_9PLEO</name>
<keyword evidence="2" id="KW-1185">Reference proteome</keyword>
<evidence type="ECO:0000313" key="2">
    <source>
        <dbReference type="Proteomes" id="UP000799444"/>
    </source>
</evidence>
<organism evidence="1 2">
    <name type="scientific">Polyplosphaeria fusca</name>
    <dbReference type="NCBI Taxonomy" id="682080"/>
    <lineage>
        <taxon>Eukaryota</taxon>
        <taxon>Fungi</taxon>
        <taxon>Dikarya</taxon>
        <taxon>Ascomycota</taxon>
        <taxon>Pezizomycotina</taxon>
        <taxon>Dothideomycetes</taxon>
        <taxon>Pleosporomycetidae</taxon>
        <taxon>Pleosporales</taxon>
        <taxon>Tetraplosphaeriaceae</taxon>
        <taxon>Polyplosphaeria</taxon>
    </lineage>
</organism>
<gene>
    <name evidence="1" type="ORF">EJ04DRAFT_508085</name>
</gene>
<dbReference type="Proteomes" id="UP000799444">
    <property type="component" value="Unassembled WGS sequence"/>
</dbReference>
<evidence type="ECO:0000313" key="1">
    <source>
        <dbReference type="EMBL" id="KAF2740076.1"/>
    </source>
</evidence>
<accession>A0A9P4RBN2</accession>
<sequence length="182" mass="21020">MAQTLVALRSSQTIALSVRRNAAPTAAAAPNLRTNCRFLLRHSRLAYNRPSLLQQRHASTLQVYRTAAPAMPSTLSPKQSWRTVWQRECVYAKPIVSHVAHAITGNYWFRTAKRLAKMGVLWWLKRIAINLVINSFILTWIASATQKEKVEEEREAQAQIQHEEWIEKRGRREYDIWLGKMA</sequence>
<dbReference type="AlphaFoldDB" id="A0A9P4RBN2"/>